<gene>
    <name evidence="3" type="ORF">PACLA_8A059698</name>
</gene>
<keyword evidence="4" id="KW-1185">Reference proteome</keyword>
<keyword evidence="2" id="KW-0677">Repeat</keyword>
<dbReference type="PANTHER" id="PTHR46344">
    <property type="entry name" value="OS02G0202900 PROTEIN"/>
    <property type="match status" value="1"/>
</dbReference>
<keyword evidence="1" id="KW-0880">Kelch repeat</keyword>
<dbReference type="PANTHER" id="PTHR46344:SF27">
    <property type="entry name" value="KELCH REPEAT SUPERFAMILY PROTEIN"/>
    <property type="match status" value="1"/>
</dbReference>
<comment type="caution">
    <text evidence="3">The sequence shown here is derived from an EMBL/GenBank/DDBJ whole genome shotgun (WGS) entry which is preliminary data.</text>
</comment>
<name>A0A7D9EW12_PARCT</name>
<dbReference type="Pfam" id="PF01344">
    <property type="entry name" value="Kelch_1"/>
    <property type="match status" value="1"/>
</dbReference>
<dbReference type="Gene3D" id="2.120.10.80">
    <property type="entry name" value="Kelch-type beta propeller"/>
    <property type="match status" value="1"/>
</dbReference>
<evidence type="ECO:0000256" key="2">
    <source>
        <dbReference type="ARBA" id="ARBA00022737"/>
    </source>
</evidence>
<proteinExistence type="predicted"/>
<evidence type="ECO:0000313" key="4">
    <source>
        <dbReference type="Proteomes" id="UP001152795"/>
    </source>
</evidence>
<dbReference type="EMBL" id="CACRXK020009927">
    <property type="protein sequence ID" value="CAB4018262.1"/>
    <property type="molecule type" value="Genomic_DNA"/>
</dbReference>
<evidence type="ECO:0000256" key="1">
    <source>
        <dbReference type="ARBA" id="ARBA00022441"/>
    </source>
</evidence>
<protein>
    <submittedName>
        <fullName evidence="3">Kelch 12</fullName>
    </submittedName>
</protein>
<dbReference type="InterPro" id="IPR015915">
    <property type="entry name" value="Kelch-typ_b-propeller"/>
</dbReference>
<organism evidence="3 4">
    <name type="scientific">Paramuricea clavata</name>
    <name type="common">Red gorgonian</name>
    <name type="synonym">Violescent sea-whip</name>
    <dbReference type="NCBI Taxonomy" id="317549"/>
    <lineage>
        <taxon>Eukaryota</taxon>
        <taxon>Metazoa</taxon>
        <taxon>Cnidaria</taxon>
        <taxon>Anthozoa</taxon>
        <taxon>Octocorallia</taxon>
        <taxon>Malacalcyonacea</taxon>
        <taxon>Plexauridae</taxon>
        <taxon>Paramuricea</taxon>
    </lineage>
</organism>
<dbReference type="AlphaFoldDB" id="A0A7D9EW12"/>
<sequence length="99" mass="10650">MATVRHGGTMLLIGGVENGKASKKIIEYDFETGQSKVLLTMKTERAYCSCVCRGNTLIVIGGAKDDPAAVDCFNFLSNSWKRLPPMAEARILASAVVVN</sequence>
<evidence type="ECO:0000313" key="3">
    <source>
        <dbReference type="EMBL" id="CAB4018262.1"/>
    </source>
</evidence>
<reference evidence="3" key="1">
    <citation type="submission" date="2020-04" db="EMBL/GenBank/DDBJ databases">
        <authorList>
            <person name="Alioto T."/>
            <person name="Alioto T."/>
            <person name="Gomez Garrido J."/>
        </authorList>
    </citation>
    <scope>NUCLEOTIDE SEQUENCE</scope>
    <source>
        <strain evidence="3">A484AB</strain>
    </source>
</reference>
<dbReference type="Proteomes" id="UP001152795">
    <property type="component" value="Unassembled WGS sequence"/>
</dbReference>
<dbReference type="InterPro" id="IPR006652">
    <property type="entry name" value="Kelch_1"/>
</dbReference>
<dbReference type="SUPFAM" id="SSF117281">
    <property type="entry name" value="Kelch motif"/>
    <property type="match status" value="1"/>
</dbReference>
<accession>A0A7D9EW12</accession>